<evidence type="ECO:0000313" key="2">
    <source>
        <dbReference type="EMBL" id="QSX76178.1"/>
    </source>
</evidence>
<gene>
    <name evidence="2" type="ORF">HIV01_006705</name>
</gene>
<protein>
    <submittedName>
        <fullName evidence="2">Transporter</fullName>
    </submittedName>
</protein>
<organism evidence="2 3">
    <name type="scientific">Lysobacter arenosi</name>
    <dbReference type="NCBI Taxonomy" id="2795387"/>
    <lineage>
        <taxon>Bacteria</taxon>
        <taxon>Pseudomonadati</taxon>
        <taxon>Pseudomonadota</taxon>
        <taxon>Gammaproteobacteria</taxon>
        <taxon>Lysobacterales</taxon>
        <taxon>Lysobacteraceae</taxon>
        <taxon>Lysobacter</taxon>
    </lineage>
</organism>
<accession>A0ABX7RDE4</accession>
<dbReference type="RefSeq" id="WP_200605632.1">
    <property type="nucleotide sequence ID" value="NZ_CP071517.1"/>
</dbReference>
<name>A0ABX7RDE4_9GAMM</name>
<proteinExistence type="predicted"/>
<keyword evidence="1" id="KW-0732">Signal</keyword>
<feature type="chain" id="PRO_5047073994" evidence="1">
    <location>
        <begin position="23"/>
        <end position="262"/>
    </location>
</feature>
<dbReference type="Proteomes" id="UP000663400">
    <property type="component" value="Chromosome"/>
</dbReference>
<evidence type="ECO:0000256" key="1">
    <source>
        <dbReference type="SAM" id="SignalP"/>
    </source>
</evidence>
<dbReference type="Gene3D" id="2.40.160.60">
    <property type="entry name" value="Outer membrane protein transport protein (OMPP1/FadL/TodX)"/>
    <property type="match status" value="1"/>
</dbReference>
<dbReference type="InterPro" id="IPR025737">
    <property type="entry name" value="FApF"/>
</dbReference>
<evidence type="ECO:0000313" key="3">
    <source>
        <dbReference type="Proteomes" id="UP000663400"/>
    </source>
</evidence>
<dbReference type="Pfam" id="PF13557">
    <property type="entry name" value="Phenol_MetA_deg"/>
    <property type="match status" value="1"/>
</dbReference>
<reference evidence="2 3" key="1">
    <citation type="submission" date="2021-02" db="EMBL/GenBank/DDBJ databases">
        <title>Lysobacter arenosi sp. nov., isolated from soil of gangwondo yeongwol, south Korea.</title>
        <authorList>
            <person name="Kim K.R."/>
            <person name="Kim K.H."/>
            <person name="Jeon C.O."/>
        </authorList>
    </citation>
    <scope>NUCLEOTIDE SEQUENCE [LARGE SCALE GENOMIC DNA]</scope>
    <source>
        <strain evidence="2 3">R7</strain>
    </source>
</reference>
<dbReference type="EMBL" id="CP071517">
    <property type="protein sequence ID" value="QSX76178.1"/>
    <property type="molecule type" value="Genomic_DNA"/>
</dbReference>
<keyword evidence="3" id="KW-1185">Reference proteome</keyword>
<feature type="signal peptide" evidence="1">
    <location>
        <begin position="1"/>
        <end position="22"/>
    </location>
</feature>
<sequence>MCRLLGFLLAGAVLYPPSPAHANDPATPPGRQLIDPLTTRDHLPLRLDWDTQIGGFDEGKRQTLAVEPVFSFGEGSGRWVSRTLLPLIREDGVDPDDRVQTGMGDLLQTLYYVPASVARDDGFHWGVGATLRAPTASDDALGEDEWALGPAFAAAWIGRRWSWGAQVQHLQAIGGDSDDDPDRNYTLLAPFAARDLSDDWSVGVQVDAAYDWQRDRIKGPLTLYARRAGEAFAFDAGFRYWIDGPTEEPEWGVRLGLTWILD</sequence>